<evidence type="ECO:0000256" key="7">
    <source>
        <dbReference type="ARBA" id="ARBA00023065"/>
    </source>
</evidence>
<proteinExistence type="inferred from homology"/>
<dbReference type="GO" id="GO:0046933">
    <property type="term" value="F:proton-transporting ATP synthase activity, rotational mechanism"/>
    <property type="evidence" value="ECO:0007669"/>
    <property type="project" value="UniProtKB-UniRule"/>
</dbReference>
<evidence type="ECO:0000256" key="4">
    <source>
        <dbReference type="ARBA" id="ARBA00022741"/>
    </source>
</evidence>
<dbReference type="PANTHER" id="PTHR48082:SF2">
    <property type="entry name" value="ATP SYNTHASE SUBUNIT ALPHA, MITOCHONDRIAL"/>
    <property type="match status" value="1"/>
</dbReference>
<sequence>MRSLDAYIKEIEKELSTPKASVREQEIGVLTEIRDGVAIVTGLKDAFYGEILEFQNGINGFIIDLTEDSVGVVILGDYLSLTVGTLVKATGRILSLSVSEKLLGRVIDPLSNAIDGGTKLKPDKFYPIEKIAPGVVYRKSVSVPLQTGIKAIDAMIPVGRGQRELIIGDRSTGKSTIAIDTIINQKNENVICIYCGIGQKNSKIASVIETLKKNKALDYTIVVSAAASDSVALQYLAPYSATAIAEYFLDKGKDVLVIYDDLTKHAWAYRQISLVLRRPAGREAYPGDIFYLHSRLLERACRIDPKYGGGSITALPIIETLEGDISGYIPTNVISITDGQLFLETELFNSDIRPAINVGTSVSRVGGSAQTKAMKQVASGLKLDLAQYRSLAAFSQFESDLDEETKKSLNRGAKVTQILKQKKHEPYSLGEQVVVLWAATHGYLDKLAIHEVEGFEQRLMEALRTRKKDLLKKINQKKILETTDEKEIEKLVKSI</sequence>
<dbReference type="GO" id="GO:0005886">
    <property type="term" value="C:plasma membrane"/>
    <property type="evidence" value="ECO:0007669"/>
    <property type="project" value="UniProtKB-SubCell"/>
</dbReference>
<evidence type="ECO:0000259" key="13">
    <source>
        <dbReference type="Pfam" id="PF00306"/>
    </source>
</evidence>
<dbReference type="HAMAP" id="MF_01346">
    <property type="entry name" value="ATP_synth_alpha_bact"/>
    <property type="match status" value="1"/>
</dbReference>
<dbReference type="NCBIfam" id="TIGR00962">
    <property type="entry name" value="atpA"/>
    <property type="match status" value="1"/>
</dbReference>
<dbReference type="PANTHER" id="PTHR48082">
    <property type="entry name" value="ATP SYNTHASE SUBUNIT ALPHA, MITOCHONDRIAL"/>
    <property type="match status" value="1"/>
</dbReference>
<evidence type="ECO:0000256" key="9">
    <source>
        <dbReference type="ARBA" id="ARBA00023196"/>
    </source>
</evidence>
<evidence type="ECO:0000313" key="16">
    <source>
        <dbReference type="Proteomes" id="UP000178558"/>
    </source>
</evidence>
<dbReference type="InterPro" id="IPR036121">
    <property type="entry name" value="ATPase_F1/V1/A1_a/bsu_N_sf"/>
</dbReference>
<keyword evidence="4 11" id="KW-0547">Nucleotide-binding</keyword>
<dbReference type="GO" id="GO:0045259">
    <property type="term" value="C:proton-transporting ATP synthase complex"/>
    <property type="evidence" value="ECO:0007669"/>
    <property type="project" value="UniProtKB-KW"/>
</dbReference>
<keyword evidence="10 11" id="KW-0066">ATP synthesis</keyword>
<name>A0A1F7J6Q9_9BACT</name>
<keyword evidence="9 11" id="KW-0139">CF(1)</keyword>
<dbReference type="EMBL" id="MGAQ01000002">
    <property type="protein sequence ID" value="OGK51283.1"/>
    <property type="molecule type" value="Genomic_DNA"/>
</dbReference>
<dbReference type="Pfam" id="PF02874">
    <property type="entry name" value="ATP-synt_ab_N"/>
    <property type="match status" value="1"/>
</dbReference>
<comment type="subcellular location">
    <subcellularLocation>
        <location evidence="11">Cell membrane</location>
        <topology evidence="11">Peripheral membrane protein</topology>
    </subcellularLocation>
    <subcellularLocation>
        <location evidence="1">Membrane</location>
    </subcellularLocation>
</comment>
<dbReference type="Gene3D" id="1.20.150.20">
    <property type="entry name" value="ATP synthase alpha/beta chain, C-terminal domain"/>
    <property type="match status" value="1"/>
</dbReference>
<reference evidence="15 16" key="1">
    <citation type="journal article" date="2016" name="Nat. Commun.">
        <title>Thousands of microbial genomes shed light on interconnected biogeochemical processes in an aquifer system.</title>
        <authorList>
            <person name="Anantharaman K."/>
            <person name="Brown C.T."/>
            <person name="Hug L.A."/>
            <person name="Sharon I."/>
            <person name="Castelle C.J."/>
            <person name="Probst A.J."/>
            <person name="Thomas B.C."/>
            <person name="Singh A."/>
            <person name="Wilkins M.J."/>
            <person name="Karaoz U."/>
            <person name="Brodie E.L."/>
            <person name="Williams K.H."/>
            <person name="Hubbard S.S."/>
            <person name="Banfield J.F."/>
        </authorList>
    </citation>
    <scope>NUCLEOTIDE SEQUENCE [LARGE SCALE GENOMIC DNA]</scope>
</reference>
<dbReference type="Gene3D" id="2.40.30.20">
    <property type="match status" value="1"/>
</dbReference>
<dbReference type="Proteomes" id="UP000178558">
    <property type="component" value="Unassembled WGS sequence"/>
</dbReference>
<comment type="similarity">
    <text evidence="2 11">Belongs to the ATPase alpha/beta chains family.</text>
</comment>
<accession>A0A1F7J6Q9</accession>
<keyword evidence="8 11" id="KW-0472">Membrane</keyword>
<dbReference type="PROSITE" id="PS00152">
    <property type="entry name" value="ATPASE_ALPHA_BETA"/>
    <property type="match status" value="1"/>
</dbReference>
<evidence type="ECO:0000259" key="14">
    <source>
        <dbReference type="Pfam" id="PF02874"/>
    </source>
</evidence>
<dbReference type="InterPro" id="IPR004100">
    <property type="entry name" value="ATPase_F1/V1/A1_a/bsu_N"/>
</dbReference>
<dbReference type="Pfam" id="PF00306">
    <property type="entry name" value="ATP-synt_ab_C"/>
    <property type="match status" value="1"/>
</dbReference>
<dbReference type="SUPFAM" id="SSF52540">
    <property type="entry name" value="P-loop containing nucleoside triphosphate hydrolases"/>
    <property type="match status" value="1"/>
</dbReference>
<dbReference type="SUPFAM" id="SSF47917">
    <property type="entry name" value="C-terminal domain of alpha and beta subunits of F1 ATP synthase"/>
    <property type="match status" value="1"/>
</dbReference>
<dbReference type="GO" id="GO:0005524">
    <property type="term" value="F:ATP binding"/>
    <property type="evidence" value="ECO:0007669"/>
    <property type="project" value="UniProtKB-UniRule"/>
</dbReference>
<dbReference type="InterPro" id="IPR000793">
    <property type="entry name" value="ATP_synth_asu_C"/>
</dbReference>
<evidence type="ECO:0000259" key="12">
    <source>
        <dbReference type="Pfam" id="PF00006"/>
    </source>
</evidence>
<dbReference type="InterPro" id="IPR020003">
    <property type="entry name" value="ATPase_a/bsu_AS"/>
</dbReference>
<dbReference type="FunFam" id="1.20.150.20:FF:000001">
    <property type="entry name" value="ATP synthase subunit alpha"/>
    <property type="match status" value="1"/>
</dbReference>
<evidence type="ECO:0000256" key="5">
    <source>
        <dbReference type="ARBA" id="ARBA00022840"/>
    </source>
</evidence>
<keyword evidence="6 11" id="KW-1278">Translocase</keyword>
<dbReference type="InterPro" id="IPR038376">
    <property type="entry name" value="ATP_synth_asu_C_sf"/>
</dbReference>
<dbReference type="CDD" id="cd18113">
    <property type="entry name" value="ATP-synt_F1_alpha_C"/>
    <property type="match status" value="1"/>
</dbReference>
<evidence type="ECO:0000256" key="10">
    <source>
        <dbReference type="ARBA" id="ARBA00023310"/>
    </source>
</evidence>
<dbReference type="NCBIfam" id="NF009884">
    <property type="entry name" value="PRK13343.1"/>
    <property type="match status" value="1"/>
</dbReference>
<dbReference type="SUPFAM" id="SSF50615">
    <property type="entry name" value="N-terminal domain of alpha and beta subunits of F1 ATP synthase"/>
    <property type="match status" value="1"/>
</dbReference>
<dbReference type="InterPro" id="IPR000194">
    <property type="entry name" value="ATPase_F1/V1/A1_a/bsu_nucl-bd"/>
</dbReference>
<comment type="catalytic activity">
    <reaction evidence="11">
        <text>ATP + H2O + 4 H(+)(in) = ADP + phosphate + 5 H(+)(out)</text>
        <dbReference type="Rhea" id="RHEA:57720"/>
        <dbReference type="ChEBI" id="CHEBI:15377"/>
        <dbReference type="ChEBI" id="CHEBI:15378"/>
        <dbReference type="ChEBI" id="CHEBI:30616"/>
        <dbReference type="ChEBI" id="CHEBI:43474"/>
        <dbReference type="ChEBI" id="CHEBI:456216"/>
        <dbReference type="EC" id="7.1.2.2"/>
    </reaction>
</comment>
<dbReference type="Pfam" id="PF00006">
    <property type="entry name" value="ATP-synt_ab"/>
    <property type="match status" value="1"/>
</dbReference>
<comment type="function">
    <text evidence="11">Produces ATP from ADP in the presence of a proton gradient across the membrane. The alpha chain is a regulatory subunit.</text>
</comment>
<dbReference type="CDD" id="cd01132">
    <property type="entry name" value="F1-ATPase_alpha_CD"/>
    <property type="match status" value="1"/>
</dbReference>
<keyword evidence="5 11" id="KW-0067">ATP-binding</keyword>
<keyword evidence="11" id="KW-1003">Cell membrane</keyword>
<evidence type="ECO:0000256" key="8">
    <source>
        <dbReference type="ARBA" id="ARBA00023136"/>
    </source>
</evidence>
<keyword evidence="3 11" id="KW-0813">Transport</keyword>
<evidence type="ECO:0000256" key="11">
    <source>
        <dbReference type="HAMAP-Rule" id="MF_01346"/>
    </source>
</evidence>
<evidence type="ECO:0000256" key="3">
    <source>
        <dbReference type="ARBA" id="ARBA00022448"/>
    </source>
</evidence>
<dbReference type="AlphaFoldDB" id="A0A1F7J6Q9"/>
<dbReference type="EC" id="7.1.2.2" evidence="11"/>
<feature type="binding site" evidence="11">
    <location>
        <begin position="168"/>
        <end position="175"/>
    </location>
    <ligand>
        <name>ATP</name>
        <dbReference type="ChEBI" id="CHEBI:30616"/>
    </ligand>
</feature>
<dbReference type="InterPro" id="IPR033732">
    <property type="entry name" value="ATP_synth_F1_a_nt-bd_dom"/>
</dbReference>
<dbReference type="CDD" id="cd18116">
    <property type="entry name" value="ATP-synt_F1_alpha_N"/>
    <property type="match status" value="1"/>
</dbReference>
<feature type="site" description="Required for activity" evidence="11">
    <location>
        <position position="361"/>
    </location>
</feature>
<organism evidence="15 16">
    <name type="scientific">Candidatus Roizmanbacteria bacterium RIFCSPLOWO2_01_FULL_40_42</name>
    <dbReference type="NCBI Taxonomy" id="1802066"/>
    <lineage>
        <taxon>Bacteria</taxon>
        <taxon>Candidatus Roizmaniibacteriota</taxon>
    </lineage>
</organism>
<dbReference type="InterPro" id="IPR023366">
    <property type="entry name" value="ATP_synth_asu-like_sf"/>
</dbReference>
<gene>
    <name evidence="11" type="primary">atpA</name>
    <name evidence="15" type="ORF">A3B50_04810</name>
</gene>
<dbReference type="InterPro" id="IPR005294">
    <property type="entry name" value="ATP_synth_F1_asu"/>
</dbReference>
<evidence type="ECO:0000256" key="6">
    <source>
        <dbReference type="ARBA" id="ARBA00022967"/>
    </source>
</evidence>
<feature type="domain" description="ATP synthase alpha subunit C-terminal" evidence="13">
    <location>
        <begin position="370"/>
        <end position="494"/>
    </location>
</feature>
<keyword evidence="7 11" id="KW-0406">Ion transport</keyword>
<feature type="domain" description="ATPase F1/V1/A1 complex alpha/beta subunit N-terminal" evidence="14">
    <location>
        <begin position="25"/>
        <end position="91"/>
    </location>
</feature>
<keyword evidence="11" id="KW-0375">Hydrogen ion transport</keyword>
<protein>
    <recommendedName>
        <fullName evidence="11">ATP synthase subunit alpha</fullName>
        <ecNumber evidence="11">7.1.2.2</ecNumber>
    </recommendedName>
    <alternativeName>
        <fullName evidence="11">ATP synthase F1 sector subunit alpha</fullName>
    </alternativeName>
    <alternativeName>
        <fullName evidence="11">F-ATPase subunit alpha</fullName>
    </alternativeName>
</protein>
<dbReference type="GO" id="GO:0043531">
    <property type="term" value="F:ADP binding"/>
    <property type="evidence" value="ECO:0007669"/>
    <property type="project" value="TreeGrafter"/>
</dbReference>
<comment type="caution">
    <text evidence="15">The sequence shown here is derived from an EMBL/GenBank/DDBJ whole genome shotgun (WGS) entry which is preliminary data.</text>
</comment>
<evidence type="ECO:0000256" key="2">
    <source>
        <dbReference type="ARBA" id="ARBA00008936"/>
    </source>
</evidence>
<evidence type="ECO:0000313" key="15">
    <source>
        <dbReference type="EMBL" id="OGK51283.1"/>
    </source>
</evidence>
<feature type="domain" description="ATPase F1/V1/A1 complex alpha/beta subunit nucleotide-binding" evidence="12">
    <location>
        <begin position="148"/>
        <end position="363"/>
    </location>
</feature>
<dbReference type="FunFam" id="3.40.50.300:FF:000002">
    <property type="entry name" value="ATP synthase subunit alpha"/>
    <property type="match status" value="1"/>
</dbReference>
<dbReference type="InterPro" id="IPR027417">
    <property type="entry name" value="P-loop_NTPase"/>
</dbReference>
<evidence type="ECO:0000256" key="1">
    <source>
        <dbReference type="ARBA" id="ARBA00004370"/>
    </source>
</evidence>
<dbReference type="Gene3D" id="3.40.50.300">
    <property type="entry name" value="P-loop containing nucleotide triphosphate hydrolases"/>
    <property type="match status" value="1"/>
</dbReference>